<proteinExistence type="inferred from homology"/>
<evidence type="ECO:0000256" key="15">
    <source>
        <dbReference type="SAM" id="Phobius"/>
    </source>
</evidence>
<keyword evidence="15" id="KW-1133">Transmembrane helix</keyword>
<dbReference type="OMA" id="EGWMIWQ"/>
<keyword evidence="18" id="KW-1185">Reference proteome</keyword>
<sequence>MVGKAVISVFSLILVVGVVIGVVAIVQRSNNSGGNSGSGQQVSTSTKSVAQICQPTDYKEACEKSLNSVKDTKDPKEYVKAAILATVEAATKSFNLSSNLIVDAKNADNDTRMSLEDCKDLLQDAVQELQASFSTVGESTVNTMDQRIAELQNWLSAVVSYQDTCLEQFGDPNSNYKSQMQDGMVDATQLTSNALAIINALSQMLSTFDLKFDLTSESGDNSRKLLSVDETGVPIWFDGAKRRLMAADTSAIKPNITVAQDGSGDVKTVTEAIAKIPLKSENPFIIYVKAGTYKEYPIVEKKMLNVFMYGDGPKKTIITGSHSNHTGWKTMRSATFAALGPGFMAKSMGFENTAGPEGHQAVALRVQADRAAFFDCNIDGYQDTLYTQAHRQFYYGCSISGTIDFIFGDASVVIQNSKIVVRKPMKNQGNTVTAHGRTMKHETTGLILQNCQIIAEDLLFPERTVVKSYLGRPWKAYSRTIVMESEITDVIQPEGWLPWNGDLYLDTLDYAEYANTGAASATDKRVKWKGFHVITSKKEAEQFTVGPFIQGGEWLNGTGIPFKLGFTK</sequence>
<evidence type="ECO:0000256" key="2">
    <source>
        <dbReference type="ARBA" id="ARBA00005184"/>
    </source>
</evidence>
<keyword evidence="7 14" id="KW-0378">Hydrolase</keyword>
<evidence type="ECO:0000256" key="8">
    <source>
        <dbReference type="ARBA" id="ARBA00023085"/>
    </source>
</evidence>
<dbReference type="STRING" id="3988.B9SRK2"/>
<dbReference type="InterPro" id="IPR012334">
    <property type="entry name" value="Pectin_lyas_fold"/>
</dbReference>
<dbReference type="SMART" id="SM00856">
    <property type="entry name" value="PMEI"/>
    <property type="match status" value="1"/>
</dbReference>
<dbReference type="PANTHER" id="PTHR31707">
    <property type="entry name" value="PECTINESTERASE"/>
    <property type="match status" value="1"/>
</dbReference>
<dbReference type="Gene3D" id="1.20.140.40">
    <property type="entry name" value="Invertase/pectin methylesterase inhibitor family protein"/>
    <property type="match status" value="1"/>
</dbReference>
<comment type="catalytic activity">
    <reaction evidence="11 14">
        <text>[(1-&gt;4)-alpha-D-galacturonosyl methyl ester](n) + n H2O = [(1-&gt;4)-alpha-D-galacturonosyl](n) + n methanol + n H(+)</text>
        <dbReference type="Rhea" id="RHEA:22380"/>
        <dbReference type="Rhea" id="RHEA-COMP:14570"/>
        <dbReference type="Rhea" id="RHEA-COMP:14573"/>
        <dbReference type="ChEBI" id="CHEBI:15377"/>
        <dbReference type="ChEBI" id="CHEBI:15378"/>
        <dbReference type="ChEBI" id="CHEBI:17790"/>
        <dbReference type="ChEBI" id="CHEBI:140522"/>
        <dbReference type="ChEBI" id="CHEBI:140523"/>
        <dbReference type="EC" id="3.1.1.11"/>
    </reaction>
</comment>
<dbReference type="InterPro" id="IPR000070">
    <property type="entry name" value="Pectinesterase_cat"/>
</dbReference>
<keyword evidence="14" id="KW-0961">Cell wall biogenesis/degradation</keyword>
<feature type="active site" evidence="13">
    <location>
        <position position="404"/>
    </location>
</feature>
<keyword evidence="15" id="KW-0472">Membrane</keyword>
<evidence type="ECO:0000256" key="5">
    <source>
        <dbReference type="ARBA" id="ARBA00013229"/>
    </source>
</evidence>
<dbReference type="EC" id="3.1.1.11" evidence="5 14"/>
<evidence type="ECO:0000313" key="18">
    <source>
        <dbReference type="Proteomes" id="UP000008311"/>
    </source>
</evidence>
<organism evidence="17 18">
    <name type="scientific">Ricinus communis</name>
    <name type="common">Castor bean</name>
    <dbReference type="NCBI Taxonomy" id="3988"/>
    <lineage>
        <taxon>Eukaryota</taxon>
        <taxon>Viridiplantae</taxon>
        <taxon>Streptophyta</taxon>
        <taxon>Embryophyta</taxon>
        <taxon>Tracheophyta</taxon>
        <taxon>Spermatophyta</taxon>
        <taxon>Magnoliopsida</taxon>
        <taxon>eudicotyledons</taxon>
        <taxon>Gunneridae</taxon>
        <taxon>Pentapetalae</taxon>
        <taxon>rosids</taxon>
        <taxon>fabids</taxon>
        <taxon>Malpighiales</taxon>
        <taxon>Euphorbiaceae</taxon>
        <taxon>Acalyphoideae</taxon>
        <taxon>Acalypheae</taxon>
        <taxon>Ricinus</taxon>
    </lineage>
</organism>
<dbReference type="InParanoid" id="B9SRK2"/>
<dbReference type="KEGG" id="rcu:8288421"/>
<keyword evidence="8 14" id="KW-0063">Aspartyl esterase</keyword>
<dbReference type="GO" id="GO:0042545">
    <property type="term" value="P:cell wall modification"/>
    <property type="evidence" value="ECO:0007669"/>
    <property type="project" value="UniProtKB-UniRule"/>
</dbReference>
<dbReference type="Gene3D" id="2.160.20.10">
    <property type="entry name" value="Single-stranded right-handed beta-helix, Pectin lyase-like"/>
    <property type="match status" value="1"/>
</dbReference>
<accession>B9SRK2</accession>
<dbReference type="SUPFAM" id="SSF51126">
    <property type="entry name" value="Pectin lyase-like"/>
    <property type="match status" value="1"/>
</dbReference>
<comment type="similarity">
    <text evidence="4">In the C-terminal section; belongs to the pectinesterase family.</text>
</comment>
<dbReference type="InterPro" id="IPR011050">
    <property type="entry name" value="Pectin_lyase_fold/virulence"/>
</dbReference>
<dbReference type="SUPFAM" id="SSF101148">
    <property type="entry name" value="Plant invertase/pectin methylesterase inhibitor"/>
    <property type="match status" value="1"/>
</dbReference>
<dbReference type="NCBIfam" id="TIGR01614">
    <property type="entry name" value="PME_inhib"/>
    <property type="match status" value="1"/>
</dbReference>
<evidence type="ECO:0000256" key="1">
    <source>
        <dbReference type="ARBA" id="ARBA00004191"/>
    </source>
</evidence>
<comment type="pathway">
    <text evidence="2 14">Glycan metabolism; pectin degradation; 2-dehydro-3-deoxy-D-gluconate from pectin: step 1/5.</text>
</comment>
<dbReference type="PROSITE" id="PS00800">
    <property type="entry name" value="PECTINESTERASE_1"/>
    <property type="match status" value="1"/>
</dbReference>
<dbReference type="InterPro" id="IPR033131">
    <property type="entry name" value="Pectinesterase_Asp_AS"/>
</dbReference>
<dbReference type="GO" id="GO:0045490">
    <property type="term" value="P:pectin catabolic process"/>
    <property type="evidence" value="ECO:0007669"/>
    <property type="project" value="UniProtKB-UniRule"/>
</dbReference>
<gene>
    <name evidence="17" type="ORF">RCOM_1412300</name>
</gene>
<evidence type="ECO:0000259" key="16">
    <source>
        <dbReference type="SMART" id="SM00856"/>
    </source>
</evidence>
<evidence type="ECO:0000256" key="13">
    <source>
        <dbReference type="PROSITE-ProRule" id="PRU10040"/>
    </source>
</evidence>
<dbReference type="EMBL" id="EQ974099">
    <property type="protein sequence ID" value="EEF33779.1"/>
    <property type="molecule type" value="Genomic_DNA"/>
</dbReference>
<dbReference type="eggNOG" id="ENOG502QQVX">
    <property type="taxonomic scope" value="Eukaryota"/>
</dbReference>
<feature type="transmembrane region" description="Helical" evidence="15">
    <location>
        <begin position="6"/>
        <end position="26"/>
    </location>
</feature>
<keyword evidence="14" id="KW-0964">Secreted</keyword>
<dbReference type="FunCoup" id="B9SRK2">
    <property type="interactions" value="79"/>
</dbReference>
<feature type="domain" description="Pectinesterase inhibitor" evidence="16">
    <location>
        <begin position="44"/>
        <end position="197"/>
    </location>
</feature>
<reference evidence="18" key="1">
    <citation type="journal article" date="2010" name="Nat. Biotechnol.">
        <title>Draft genome sequence of the oilseed species Ricinus communis.</title>
        <authorList>
            <person name="Chan A.P."/>
            <person name="Crabtree J."/>
            <person name="Zhao Q."/>
            <person name="Lorenzi H."/>
            <person name="Orvis J."/>
            <person name="Puiu D."/>
            <person name="Melake-Berhan A."/>
            <person name="Jones K.M."/>
            <person name="Redman J."/>
            <person name="Chen G."/>
            <person name="Cahoon E.B."/>
            <person name="Gedil M."/>
            <person name="Stanke M."/>
            <person name="Haas B.J."/>
            <person name="Wortman J.R."/>
            <person name="Fraser-Liggett C.M."/>
            <person name="Ravel J."/>
            <person name="Rabinowicz P.D."/>
        </authorList>
    </citation>
    <scope>NUCLEOTIDE SEQUENCE [LARGE SCALE GENOMIC DNA]</scope>
    <source>
        <strain evidence="18">cv. Hale</strain>
    </source>
</reference>
<dbReference type="UniPathway" id="UPA00545">
    <property type="reaction ID" value="UER00823"/>
</dbReference>
<protein>
    <recommendedName>
        <fullName evidence="5 14">Pectinesterase</fullName>
        <ecNumber evidence="5 14">3.1.1.11</ecNumber>
    </recommendedName>
</protein>
<evidence type="ECO:0000256" key="9">
    <source>
        <dbReference type="ARBA" id="ARBA00023157"/>
    </source>
</evidence>
<dbReference type="PROSITE" id="PS00503">
    <property type="entry name" value="PECTINESTERASE_2"/>
    <property type="match status" value="1"/>
</dbReference>
<keyword evidence="9" id="KW-1015">Disulfide bond</keyword>
<dbReference type="OrthoDB" id="2019149at2759"/>
<comment type="function">
    <text evidence="12 14">Acts in the modification of cell walls via demethylesterification of cell wall pectin.</text>
</comment>
<evidence type="ECO:0000256" key="4">
    <source>
        <dbReference type="ARBA" id="ARBA00007786"/>
    </source>
</evidence>
<dbReference type="FunFam" id="2.160.20.10:FF:000001">
    <property type="entry name" value="Pectinesterase"/>
    <property type="match status" value="1"/>
</dbReference>
<evidence type="ECO:0000256" key="6">
    <source>
        <dbReference type="ARBA" id="ARBA00022512"/>
    </source>
</evidence>
<dbReference type="InterPro" id="IPR035513">
    <property type="entry name" value="Invertase/methylesterase_inhib"/>
</dbReference>
<dbReference type="AlphaFoldDB" id="B9SRK2"/>
<evidence type="ECO:0000256" key="14">
    <source>
        <dbReference type="RuleBase" id="RU000589"/>
    </source>
</evidence>
<comment type="subcellular location">
    <subcellularLocation>
        <location evidence="1 14">Secreted</location>
        <location evidence="1 14">Cell wall</location>
    </subcellularLocation>
</comment>
<evidence type="ECO:0000256" key="10">
    <source>
        <dbReference type="ARBA" id="ARBA00023180"/>
    </source>
</evidence>
<dbReference type="GO" id="GO:0046910">
    <property type="term" value="F:pectinesterase inhibitor activity"/>
    <property type="evidence" value="ECO:0000318"/>
    <property type="project" value="GO_Central"/>
</dbReference>
<evidence type="ECO:0000256" key="3">
    <source>
        <dbReference type="ARBA" id="ARBA00006027"/>
    </source>
</evidence>
<dbReference type="CDD" id="cd15798">
    <property type="entry name" value="PMEI-like_3"/>
    <property type="match status" value="1"/>
</dbReference>
<comment type="similarity">
    <text evidence="3">In the N-terminal section; belongs to the PMEI family.</text>
</comment>
<keyword evidence="10" id="KW-0325">Glycoprotein</keyword>
<name>B9SRK2_RICCO</name>
<evidence type="ECO:0000256" key="11">
    <source>
        <dbReference type="ARBA" id="ARBA00047928"/>
    </source>
</evidence>
<dbReference type="InterPro" id="IPR006501">
    <property type="entry name" value="Pectinesterase_inhib_dom"/>
</dbReference>
<dbReference type="GO" id="GO:0030599">
    <property type="term" value="F:pectinesterase activity"/>
    <property type="evidence" value="ECO:0000318"/>
    <property type="project" value="GO_Central"/>
</dbReference>
<evidence type="ECO:0000313" key="17">
    <source>
        <dbReference type="EMBL" id="EEF33779.1"/>
    </source>
</evidence>
<evidence type="ECO:0000256" key="7">
    <source>
        <dbReference type="ARBA" id="ARBA00022801"/>
    </source>
</evidence>
<dbReference type="FunFam" id="1.20.140.40:FF:000001">
    <property type="entry name" value="Pectinesterase"/>
    <property type="match status" value="1"/>
</dbReference>
<dbReference type="Pfam" id="PF04043">
    <property type="entry name" value="PMEI"/>
    <property type="match status" value="1"/>
</dbReference>
<keyword evidence="6 14" id="KW-0134">Cell wall</keyword>
<dbReference type="Pfam" id="PF01095">
    <property type="entry name" value="Pectinesterase"/>
    <property type="match status" value="1"/>
</dbReference>
<keyword evidence="15" id="KW-0812">Transmembrane</keyword>
<dbReference type="InterPro" id="IPR018040">
    <property type="entry name" value="Pectinesterase_Tyr_AS"/>
</dbReference>
<evidence type="ECO:0000256" key="12">
    <source>
        <dbReference type="ARBA" id="ARBA00057335"/>
    </source>
</evidence>
<dbReference type="Proteomes" id="UP000008311">
    <property type="component" value="Unassembled WGS sequence"/>
</dbReference>